<comment type="caution">
    <text evidence="2">The sequence shown here is derived from an EMBL/GenBank/DDBJ whole genome shotgun (WGS) entry which is preliminary data.</text>
</comment>
<proteinExistence type="predicted"/>
<organism evidence="2 3">
    <name type="scientific">Eragrostis curvula</name>
    <name type="common">weeping love grass</name>
    <dbReference type="NCBI Taxonomy" id="38414"/>
    <lineage>
        <taxon>Eukaryota</taxon>
        <taxon>Viridiplantae</taxon>
        <taxon>Streptophyta</taxon>
        <taxon>Embryophyta</taxon>
        <taxon>Tracheophyta</taxon>
        <taxon>Spermatophyta</taxon>
        <taxon>Magnoliopsida</taxon>
        <taxon>Liliopsida</taxon>
        <taxon>Poales</taxon>
        <taxon>Poaceae</taxon>
        <taxon>PACMAD clade</taxon>
        <taxon>Chloridoideae</taxon>
        <taxon>Eragrostideae</taxon>
        <taxon>Eragrostidinae</taxon>
        <taxon>Eragrostis</taxon>
    </lineage>
</organism>
<feature type="region of interest" description="Disordered" evidence="1">
    <location>
        <begin position="25"/>
        <end position="80"/>
    </location>
</feature>
<dbReference type="EMBL" id="RWGY01000980">
    <property type="protein sequence ID" value="TVT97581.1"/>
    <property type="molecule type" value="Genomic_DNA"/>
</dbReference>
<gene>
    <name evidence="2" type="ORF">EJB05_57157</name>
</gene>
<dbReference type="Gramene" id="TVT97581">
    <property type="protein sequence ID" value="TVT97581"/>
    <property type="gene ID" value="EJB05_57157"/>
</dbReference>
<keyword evidence="3" id="KW-1185">Reference proteome</keyword>
<evidence type="ECO:0000256" key="1">
    <source>
        <dbReference type="SAM" id="MobiDB-lite"/>
    </source>
</evidence>
<reference evidence="2 3" key="1">
    <citation type="journal article" date="2019" name="Sci. Rep.">
        <title>A high-quality genome of Eragrostis curvula grass provides insights into Poaceae evolution and supports new strategies to enhance forage quality.</title>
        <authorList>
            <person name="Carballo J."/>
            <person name="Santos B.A.C.M."/>
            <person name="Zappacosta D."/>
            <person name="Garbus I."/>
            <person name="Selva J.P."/>
            <person name="Gallo C.A."/>
            <person name="Diaz A."/>
            <person name="Albertini E."/>
            <person name="Caccamo M."/>
            <person name="Echenique V."/>
        </authorList>
    </citation>
    <scope>NUCLEOTIDE SEQUENCE [LARGE SCALE GENOMIC DNA]</scope>
    <source>
        <strain evidence="3">cv. Victoria</strain>
        <tissue evidence="2">Leaf</tissue>
    </source>
</reference>
<dbReference type="Proteomes" id="UP000324897">
    <property type="component" value="Unassembled WGS sequence"/>
</dbReference>
<evidence type="ECO:0000313" key="2">
    <source>
        <dbReference type="EMBL" id="TVT97581.1"/>
    </source>
</evidence>
<accession>A0A5J9SEG6</accession>
<sequence length="225" mass="24653">MATRRQGFTRVARLSGQHAVAEPHGVVGLDGRHPTALRPPPSARPGLACSSHRHSHQLHLAGAGADERDPVAYSNSSSTKVPRGRQVNVLEVLLTRLLLAPNSKLFTSLVGDLDVLKDIVTYLKSENDGAKATKITRTLKLLPFVWRVASKECYNYVESLFTVWHEKGEFALGDKGKGKVDNGQASSGVIIWDHEVKPAGHRGQQVELEWDGEGHQSLLQSFTRV</sequence>
<protein>
    <submittedName>
        <fullName evidence="2">Uncharacterized protein</fullName>
    </submittedName>
</protein>
<dbReference type="AlphaFoldDB" id="A0A5J9SEG6"/>
<name>A0A5J9SEG6_9POAL</name>
<evidence type="ECO:0000313" key="3">
    <source>
        <dbReference type="Proteomes" id="UP000324897"/>
    </source>
</evidence>